<keyword evidence="4" id="KW-0496">Mitochondrion</keyword>
<evidence type="ECO:0000256" key="3">
    <source>
        <dbReference type="ARBA" id="ARBA00022946"/>
    </source>
</evidence>
<comment type="caution">
    <text evidence="6">The sequence shown here is derived from an EMBL/GenBank/DDBJ whole genome shotgun (WGS) entry which is preliminary data.</text>
</comment>
<keyword evidence="5" id="KW-0472">Membrane</keyword>
<protein>
    <recommendedName>
        <fullName evidence="8">Cytochrome c oxidase polypeptide VIa</fullName>
    </recommendedName>
</protein>
<evidence type="ECO:0000256" key="1">
    <source>
        <dbReference type="ARBA" id="ARBA00004273"/>
    </source>
</evidence>
<dbReference type="InterPro" id="IPR001349">
    <property type="entry name" value="Cyt_c_oxidase_su6a"/>
</dbReference>
<dbReference type="Proteomes" id="UP000253664">
    <property type="component" value="Unassembled WGS sequence"/>
</dbReference>
<accession>A0A367LHK1</accession>
<dbReference type="AlphaFoldDB" id="A0A367LHK1"/>
<evidence type="ECO:0000313" key="6">
    <source>
        <dbReference type="EMBL" id="RCI13916.1"/>
    </source>
</evidence>
<sequence length="127" mass="14609">MITARATSRFAAQVRNLSQRRLASSTASTSATPAAENKFIKERQHIKAHAERTESAVIPALALGGANAYYLWNQHWEHWSHKPPLEERVEYPYQNIRTKNFMWGDGDKEKPCSWNTKVNYHNKDKVA</sequence>
<dbReference type="InterPro" id="IPR036418">
    <property type="entry name" value="Cyt_c_oxidase_su6a_sf"/>
</dbReference>
<reference evidence="6 7" key="1">
    <citation type="journal article" date="2015" name="BMC Genomics">
        <title>Insights from the genome of Ophiocordyceps polyrhachis-furcata to pathogenicity and host specificity in insect fungi.</title>
        <authorList>
            <person name="Wichadakul D."/>
            <person name="Kobmoo N."/>
            <person name="Ingsriswang S."/>
            <person name="Tangphatsornruang S."/>
            <person name="Chantasingh D."/>
            <person name="Luangsa-ard J.J."/>
            <person name="Eurwilaichitr L."/>
        </authorList>
    </citation>
    <scope>NUCLEOTIDE SEQUENCE [LARGE SCALE GENOMIC DNA]</scope>
    <source>
        <strain evidence="6 7">BCC 54312</strain>
    </source>
</reference>
<evidence type="ECO:0000313" key="7">
    <source>
        <dbReference type="Proteomes" id="UP000253664"/>
    </source>
</evidence>
<keyword evidence="3" id="KW-0809">Transit peptide</keyword>
<keyword evidence="7" id="KW-1185">Reference proteome</keyword>
<comment type="subcellular location">
    <subcellularLocation>
        <location evidence="1">Mitochondrion inner membrane</location>
    </subcellularLocation>
</comment>
<proteinExistence type="predicted"/>
<evidence type="ECO:0000256" key="4">
    <source>
        <dbReference type="ARBA" id="ARBA00023128"/>
    </source>
</evidence>
<organism evidence="6 7">
    <name type="scientific">Ophiocordyceps polyrhachis-furcata BCC 54312</name>
    <dbReference type="NCBI Taxonomy" id="1330021"/>
    <lineage>
        <taxon>Eukaryota</taxon>
        <taxon>Fungi</taxon>
        <taxon>Dikarya</taxon>
        <taxon>Ascomycota</taxon>
        <taxon>Pezizomycotina</taxon>
        <taxon>Sordariomycetes</taxon>
        <taxon>Hypocreomycetidae</taxon>
        <taxon>Hypocreales</taxon>
        <taxon>Ophiocordycipitaceae</taxon>
        <taxon>Ophiocordyceps</taxon>
    </lineage>
</organism>
<dbReference type="OrthoDB" id="5947505at2759"/>
<dbReference type="STRING" id="1330021.A0A367LHK1"/>
<dbReference type="Gene3D" id="4.10.95.10">
    <property type="entry name" value="Cytochrome c oxidase, subunit VIa"/>
    <property type="match status" value="1"/>
</dbReference>
<dbReference type="EMBL" id="LKCN02000005">
    <property type="protein sequence ID" value="RCI13916.1"/>
    <property type="molecule type" value="Genomic_DNA"/>
</dbReference>
<keyword evidence="2" id="KW-0999">Mitochondrion inner membrane</keyword>
<evidence type="ECO:0008006" key="8">
    <source>
        <dbReference type="Google" id="ProtNLM"/>
    </source>
</evidence>
<name>A0A367LHK1_9HYPO</name>
<evidence type="ECO:0000256" key="5">
    <source>
        <dbReference type="ARBA" id="ARBA00023136"/>
    </source>
</evidence>
<gene>
    <name evidence="6" type="ORF">L249_8225</name>
</gene>
<dbReference type="SUPFAM" id="SSF81411">
    <property type="entry name" value="Mitochondrial cytochrome c oxidase subunit VIa"/>
    <property type="match status" value="1"/>
</dbReference>
<evidence type="ECO:0000256" key="2">
    <source>
        <dbReference type="ARBA" id="ARBA00022792"/>
    </source>
</evidence>
<dbReference type="GO" id="GO:0005743">
    <property type="term" value="C:mitochondrial inner membrane"/>
    <property type="evidence" value="ECO:0007669"/>
    <property type="project" value="UniProtKB-SubCell"/>
</dbReference>
<dbReference type="Pfam" id="PF02046">
    <property type="entry name" value="COX6A"/>
    <property type="match status" value="1"/>
</dbReference>